<proteinExistence type="predicted"/>
<protein>
    <submittedName>
        <fullName evidence="1">Uncharacterized protein</fullName>
    </submittedName>
</protein>
<organism evidence="1">
    <name type="scientific">termite gut metagenome</name>
    <dbReference type="NCBI Taxonomy" id="433724"/>
    <lineage>
        <taxon>unclassified sequences</taxon>
        <taxon>metagenomes</taxon>
        <taxon>organismal metagenomes</taxon>
    </lineage>
</organism>
<sequence>MARAYSVGNVLSAKFETLAFDGIWKDSLGCPEVTGSWIIYGPTKKRKNHFCHDAC</sequence>
<evidence type="ECO:0000313" key="1">
    <source>
        <dbReference type="EMBL" id="KAA6342186.1"/>
    </source>
</evidence>
<accession>A0A5J4S7S8</accession>
<gene>
    <name evidence="1" type="ORF">EZS27_010040</name>
</gene>
<comment type="caution">
    <text evidence="1">The sequence shown here is derived from an EMBL/GenBank/DDBJ whole genome shotgun (WGS) entry which is preliminary data.</text>
</comment>
<dbReference type="EMBL" id="SNRY01000340">
    <property type="protein sequence ID" value="KAA6342186.1"/>
    <property type="molecule type" value="Genomic_DNA"/>
</dbReference>
<reference evidence="1" key="1">
    <citation type="submission" date="2019-03" db="EMBL/GenBank/DDBJ databases">
        <title>Single cell metagenomics reveals metabolic interactions within the superorganism composed of flagellate Streblomastix strix and complex community of Bacteroidetes bacteria on its surface.</title>
        <authorList>
            <person name="Treitli S.C."/>
            <person name="Kolisko M."/>
            <person name="Husnik F."/>
            <person name="Keeling P."/>
            <person name="Hampl V."/>
        </authorList>
    </citation>
    <scope>NUCLEOTIDE SEQUENCE</scope>
    <source>
        <strain evidence="1">STM</strain>
    </source>
</reference>
<name>A0A5J4S7S8_9ZZZZ</name>
<dbReference type="AlphaFoldDB" id="A0A5J4S7S8"/>